<protein>
    <submittedName>
        <fullName evidence="6">LysR family transcriptional regulator</fullName>
    </submittedName>
</protein>
<dbReference type="InterPro" id="IPR005119">
    <property type="entry name" value="LysR_subst-bd"/>
</dbReference>
<sequence>MDTKSLMAFKAVYEAGSITKAAAQLYITQPGLSKTIARLETEFGCALFERTTKGVTPTAYAEALYAKVDKLNVLLDAIEKDAVELAGKRKLAVASTVGVTLYVGLKFNDDFEREHPDVKLTIEESSDRRVEELLASGAVDIGFLAGPIDRGRYDAWPFSRHRHVLEVNAADPLAQREFVTHADLDGRSVALLSRDYVPYRNNLRWLAEAGAEPERLIELIEGFTGSQLVAAGQAVSITTDYSSFMRAAERVVAVPFESDACSYDIYLVKRKGETLDDDAEAFRSFALRWVEANRGNLFAWEHSVF</sequence>
<evidence type="ECO:0000259" key="5">
    <source>
        <dbReference type="PROSITE" id="PS50931"/>
    </source>
</evidence>
<dbReference type="PRINTS" id="PR00039">
    <property type="entry name" value="HTHLYSR"/>
</dbReference>
<keyword evidence="3" id="KW-0238">DNA-binding</keyword>
<dbReference type="Pfam" id="PF03466">
    <property type="entry name" value="LysR_substrate"/>
    <property type="match status" value="1"/>
</dbReference>
<dbReference type="GO" id="GO:0003700">
    <property type="term" value="F:DNA-binding transcription factor activity"/>
    <property type="evidence" value="ECO:0007669"/>
    <property type="project" value="InterPro"/>
</dbReference>
<evidence type="ECO:0000256" key="4">
    <source>
        <dbReference type="ARBA" id="ARBA00023163"/>
    </source>
</evidence>
<dbReference type="RefSeq" id="WP_087194989.1">
    <property type="nucleotide sequence ID" value="NZ_PPEL01000024.1"/>
</dbReference>
<dbReference type="SUPFAM" id="SSF53850">
    <property type="entry name" value="Periplasmic binding protein-like II"/>
    <property type="match status" value="1"/>
</dbReference>
<dbReference type="AlphaFoldDB" id="A0A2K2U5F7"/>
<organism evidence="6 7">
    <name type="scientific">Rubneribacter badeniensis</name>
    <dbReference type="NCBI Taxonomy" id="2070688"/>
    <lineage>
        <taxon>Bacteria</taxon>
        <taxon>Bacillati</taxon>
        <taxon>Actinomycetota</taxon>
        <taxon>Coriobacteriia</taxon>
        <taxon>Eggerthellales</taxon>
        <taxon>Eggerthellaceae</taxon>
        <taxon>Rubneribacter</taxon>
    </lineage>
</organism>
<dbReference type="Pfam" id="PF00126">
    <property type="entry name" value="HTH_1"/>
    <property type="match status" value="1"/>
</dbReference>
<evidence type="ECO:0000256" key="1">
    <source>
        <dbReference type="ARBA" id="ARBA00009437"/>
    </source>
</evidence>
<dbReference type="Proteomes" id="UP000236488">
    <property type="component" value="Unassembled WGS sequence"/>
</dbReference>
<proteinExistence type="inferred from homology"/>
<dbReference type="InterPro" id="IPR036390">
    <property type="entry name" value="WH_DNA-bd_sf"/>
</dbReference>
<dbReference type="PANTHER" id="PTHR30346">
    <property type="entry name" value="TRANSCRIPTIONAL DUAL REGULATOR HCAR-RELATED"/>
    <property type="match status" value="1"/>
</dbReference>
<dbReference type="EMBL" id="PPEL01000024">
    <property type="protein sequence ID" value="PNV65573.1"/>
    <property type="molecule type" value="Genomic_DNA"/>
</dbReference>
<dbReference type="Gene3D" id="1.10.10.10">
    <property type="entry name" value="Winged helix-like DNA-binding domain superfamily/Winged helix DNA-binding domain"/>
    <property type="match status" value="1"/>
</dbReference>
<dbReference type="InterPro" id="IPR000847">
    <property type="entry name" value="LysR_HTH_N"/>
</dbReference>
<feature type="domain" description="HTH lysR-type" evidence="5">
    <location>
        <begin position="1"/>
        <end position="58"/>
    </location>
</feature>
<dbReference type="SUPFAM" id="SSF46785">
    <property type="entry name" value="Winged helix' DNA-binding domain"/>
    <property type="match status" value="1"/>
</dbReference>
<reference evidence="6 7" key="1">
    <citation type="journal article" date="2018" name="Int. J. Syst. Evol. Microbiol.">
        <title>Rubneribacter badeniensis gen. nov., sp. nov. and Enteroscipio rubneri gen. nov., sp. nov., new members of the Eggerthellaceae isolated from human faeces.</title>
        <authorList>
            <person name="Danylec N."/>
            <person name="Gobl A."/>
            <person name="Stoll D.A."/>
            <person name="Hetzer B."/>
            <person name="Kulling S.E."/>
            <person name="Huch M."/>
        </authorList>
    </citation>
    <scope>NUCLEOTIDE SEQUENCE [LARGE SCALE GENOMIC DNA]</scope>
    <source>
        <strain evidence="6 7">ResAG-85</strain>
    </source>
</reference>
<dbReference type="Gene3D" id="3.40.190.290">
    <property type="match status" value="1"/>
</dbReference>
<keyword evidence="7" id="KW-1185">Reference proteome</keyword>
<dbReference type="CDD" id="cd05466">
    <property type="entry name" value="PBP2_LTTR_substrate"/>
    <property type="match status" value="1"/>
</dbReference>
<dbReference type="InterPro" id="IPR036388">
    <property type="entry name" value="WH-like_DNA-bd_sf"/>
</dbReference>
<accession>A0A2K2U5F7</accession>
<dbReference type="GO" id="GO:0003677">
    <property type="term" value="F:DNA binding"/>
    <property type="evidence" value="ECO:0007669"/>
    <property type="project" value="UniProtKB-KW"/>
</dbReference>
<evidence type="ECO:0000256" key="3">
    <source>
        <dbReference type="ARBA" id="ARBA00023125"/>
    </source>
</evidence>
<dbReference type="GO" id="GO:0032993">
    <property type="term" value="C:protein-DNA complex"/>
    <property type="evidence" value="ECO:0007669"/>
    <property type="project" value="TreeGrafter"/>
</dbReference>
<keyword evidence="2" id="KW-0805">Transcription regulation</keyword>
<evidence type="ECO:0000313" key="7">
    <source>
        <dbReference type="Proteomes" id="UP000236488"/>
    </source>
</evidence>
<evidence type="ECO:0000313" key="6">
    <source>
        <dbReference type="EMBL" id="PNV65573.1"/>
    </source>
</evidence>
<dbReference type="PANTHER" id="PTHR30346:SF0">
    <property type="entry name" value="HCA OPERON TRANSCRIPTIONAL ACTIVATOR HCAR"/>
    <property type="match status" value="1"/>
</dbReference>
<evidence type="ECO:0000256" key="2">
    <source>
        <dbReference type="ARBA" id="ARBA00023015"/>
    </source>
</evidence>
<keyword evidence="4" id="KW-0804">Transcription</keyword>
<gene>
    <name evidence="6" type="ORF">C2L80_05770</name>
</gene>
<comment type="similarity">
    <text evidence="1">Belongs to the LysR transcriptional regulatory family.</text>
</comment>
<name>A0A2K2U5F7_9ACTN</name>
<comment type="caution">
    <text evidence="6">The sequence shown here is derived from an EMBL/GenBank/DDBJ whole genome shotgun (WGS) entry which is preliminary data.</text>
</comment>
<dbReference type="PROSITE" id="PS50931">
    <property type="entry name" value="HTH_LYSR"/>
    <property type="match status" value="1"/>
</dbReference>